<dbReference type="Gene3D" id="3.90.470.20">
    <property type="entry name" value="4'-phosphopantetheinyl transferase domain"/>
    <property type="match status" value="1"/>
</dbReference>
<keyword evidence="3 8" id="KW-0479">Metal-binding</keyword>
<dbReference type="InterPro" id="IPR008278">
    <property type="entry name" value="4-PPantetheinyl_Trfase_dom"/>
</dbReference>
<comment type="function">
    <text evidence="8">Transfers the 4'-phosphopantetheine moiety from coenzyme A to a Ser of acyl-carrier-protein.</text>
</comment>
<dbReference type="NCBIfam" id="TIGR00556">
    <property type="entry name" value="pantethn_trn"/>
    <property type="match status" value="1"/>
</dbReference>
<keyword evidence="8" id="KW-0963">Cytoplasm</keyword>
<dbReference type="HAMAP" id="MF_00101">
    <property type="entry name" value="AcpS"/>
    <property type="match status" value="1"/>
</dbReference>
<dbReference type="NCBIfam" id="TIGR00516">
    <property type="entry name" value="acpS"/>
    <property type="match status" value="1"/>
</dbReference>
<comment type="catalytic activity">
    <reaction evidence="8">
        <text>apo-[ACP] + CoA = holo-[ACP] + adenosine 3',5'-bisphosphate + H(+)</text>
        <dbReference type="Rhea" id="RHEA:12068"/>
        <dbReference type="Rhea" id="RHEA-COMP:9685"/>
        <dbReference type="Rhea" id="RHEA-COMP:9690"/>
        <dbReference type="ChEBI" id="CHEBI:15378"/>
        <dbReference type="ChEBI" id="CHEBI:29999"/>
        <dbReference type="ChEBI" id="CHEBI:57287"/>
        <dbReference type="ChEBI" id="CHEBI:58343"/>
        <dbReference type="ChEBI" id="CHEBI:64479"/>
        <dbReference type="EC" id="2.7.8.7"/>
    </reaction>
</comment>
<dbReference type="SUPFAM" id="SSF56214">
    <property type="entry name" value="4'-phosphopantetheinyl transferase"/>
    <property type="match status" value="1"/>
</dbReference>
<keyword evidence="4 8" id="KW-0276">Fatty acid metabolism</keyword>
<feature type="domain" description="4'-phosphopantetheinyl transferase" evidence="9">
    <location>
        <begin position="4"/>
        <end position="90"/>
    </location>
</feature>
<evidence type="ECO:0000259" key="9">
    <source>
        <dbReference type="Pfam" id="PF01648"/>
    </source>
</evidence>
<keyword evidence="1 8" id="KW-0444">Lipid biosynthesis</keyword>
<feature type="binding site" evidence="8">
    <location>
        <position position="55"/>
    </location>
    <ligand>
        <name>Mg(2+)</name>
        <dbReference type="ChEBI" id="CHEBI:18420"/>
    </ligand>
</feature>
<dbReference type="STRING" id="201973.SAMN04488025_11383"/>
<proteinExistence type="inferred from homology"/>
<evidence type="ECO:0000313" key="10">
    <source>
        <dbReference type="EMBL" id="SFG04458.1"/>
    </source>
</evidence>
<keyword evidence="7 8" id="KW-0275">Fatty acid biosynthesis</keyword>
<keyword evidence="2 8" id="KW-0808">Transferase</keyword>
<evidence type="ECO:0000256" key="1">
    <source>
        <dbReference type="ARBA" id="ARBA00022516"/>
    </source>
</evidence>
<evidence type="ECO:0000256" key="4">
    <source>
        <dbReference type="ARBA" id="ARBA00022832"/>
    </source>
</evidence>
<evidence type="ECO:0000256" key="6">
    <source>
        <dbReference type="ARBA" id="ARBA00023098"/>
    </source>
</evidence>
<evidence type="ECO:0000256" key="2">
    <source>
        <dbReference type="ARBA" id="ARBA00022679"/>
    </source>
</evidence>
<dbReference type="GO" id="GO:0006633">
    <property type="term" value="P:fatty acid biosynthetic process"/>
    <property type="evidence" value="ECO:0007669"/>
    <property type="project" value="UniProtKB-UniRule"/>
</dbReference>
<dbReference type="Proteomes" id="UP000198661">
    <property type="component" value="Unassembled WGS sequence"/>
</dbReference>
<dbReference type="OrthoDB" id="517356at2"/>
<evidence type="ECO:0000256" key="3">
    <source>
        <dbReference type="ARBA" id="ARBA00022723"/>
    </source>
</evidence>
<evidence type="ECO:0000256" key="5">
    <source>
        <dbReference type="ARBA" id="ARBA00022842"/>
    </source>
</evidence>
<keyword evidence="11" id="KW-1185">Reference proteome</keyword>
<reference evidence="10 11" key="1">
    <citation type="submission" date="2016-10" db="EMBL/GenBank/DDBJ databases">
        <authorList>
            <person name="de Groot N.N."/>
        </authorList>
    </citation>
    <scope>NUCLEOTIDE SEQUENCE [LARGE SCALE GENOMIC DNA]</scope>
    <source>
        <strain evidence="10 11">DSM 44945</strain>
    </source>
</reference>
<dbReference type="EMBL" id="FOOK01000013">
    <property type="protein sequence ID" value="SFG04458.1"/>
    <property type="molecule type" value="Genomic_DNA"/>
</dbReference>
<dbReference type="RefSeq" id="WP_092038143.1">
    <property type="nucleotide sequence ID" value="NZ_FOOK01000013.1"/>
</dbReference>
<dbReference type="GO" id="GO:0000287">
    <property type="term" value="F:magnesium ion binding"/>
    <property type="evidence" value="ECO:0007669"/>
    <property type="project" value="UniProtKB-UniRule"/>
</dbReference>
<dbReference type="Pfam" id="PF01648">
    <property type="entry name" value="ACPS"/>
    <property type="match status" value="1"/>
</dbReference>
<dbReference type="InterPro" id="IPR002582">
    <property type="entry name" value="ACPS"/>
</dbReference>
<evidence type="ECO:0000256" key="8">
    <source>
        <dbReference type="HAMAP-Rule" id="MF_00101"/>
    </source>
</evidence>
<gene>
    <name evidence="8" type="primary">acpS</name>
    <name evidence="10" type="ORF">SAMN04488025_11383</name>
</gene>
<evidence type="ECO:0000313" key="11">
    <source>
        <dbReference type="Proteomes" id="UP000198661"/>
    </source>
</evidence>
<dbReference type="AlphaFoldDB" id="A0A1I2NLF0"/>
<sequence length="123" mass="13752">MILGIGIDLVELERIRRFGAERLARRILTERERAYLPRSEGRILEFLAGRFAAKEAVSKAAGTGIGKLSFQDIEILPDERSCPQVRLSPQGRAALGWGEEVRLHLSITHSDHYATAMVVAERI</sequence>
<evidence type="ECO:0000256" key="7">
    <source>
        <dbReference type="ARBA" id="ARBA00023160"/>
    </source>
</evidence>
<protein>
    <recommendedName>
        <fullName evidence="8">Holo-[acyl-carrier-protein] synthase</fullName>
        <shortName evidence="8">Holo-ACP synthase</shortName>
        <ecNumber evidence="8">2.7.8.7</ecNumber>
    </recommendedName>
    <alternativeName>
        <fullName evidence="8">4'-phosphopantetheinyl transferase AcpS</fullName>
    </alternativeName>
</protein>
<accession>A0A1I2NLF0</accession>
<keyword evidence="6 8" id="KW-0443">Lipid metabolism</keyword>
<comment type="cofactor">
    <cofactor evidence="8">
        <name>Mg(2+)</name>
        <dbReference type="ChEBI" id="CHEBI:18420"/>
    </cofactor>
</comment>
<organism evidence="10 11">
    <name type="scientific">Planifilum fulgidum</name>
    <dbReference type="NCBI Taxonomy" id="201973"/>
    <lineage>
        <taxon>Bacteria</taxon>
        <taxon>Bacillati</taxon>
        <taxon>Bacillota</taxon>
        <taxon>Bacilli</taxon>
        <taxon>Bacillales</taxon>
        <taxon>Thermoactinomycetaceae</taxon>
        <taxon>Planifilum</taxon>
    </lineage>
</organism>
<dbReference type="InterPro" id="IPR004568">
    <property type="entry name" value="Ppantetheine-prot_Trfase_dom"/>
</dbReference>
<comment type="similarity">
    <text evidence="8">Belongs to the P-Pant transferase superfamily. AcpS family.</text>
</comment>
<comment type="subcellular location">
    <subcellularLocation>
        <location evidence="8">Cytoplasm</location>
    </subcellularLocation>
</comment>
<feature type="binding site" evidence="8">
    <location>
        <position position="8"/>
    </location>
    <ligand>
        <name>Mg(2+)</name>
        <dbReference type="ChEBI" id="CHEBI:18420"/>
    </ligand>
</feature>
<name>A0A1I2NLF0_9BACL</name>
<keyword evidence="5 8" id="KW-0460">Magnesium</keyword>
<dbReference type="EC" id="2.7.8.7" evidence="8"/>
<dbReference type="GO" id="GO:0008897">
    <property type="term" value="F:holo-[acyl-carrier-protein] synthase activity"/>
    <property type="evidence" value="ECO:0007669"/>
    <property type="project" value="UniProtKB-UniRule"/>
</dbReference>
<dbReference type="InterPro" id="IPR037143">
    <property type="entry name" value="4-PPantetheinyl_Trfase_dom_sf"/>
</dbReference>
<dbReference type="GO" id="GO:0005737">
    <property type="term" value="C:cytoplasm"/>
    <property type="evidence" value="ECO:0007669"/>
    <property type="project" value="UniProtKB-SubCell"/>
</dbReference>